<evidence type="ECO:0000256" key="1">
    <source>
        <dbReference type="ARBA" id="ARBA00022679"/>
    </source>
</evidence>
<dbReference type="InterPro" id="IPR037171">
    <property type="entry name" value="NagB/RpiA_transferase-like"/>
</dbReference>
<sequence length="291" mass="30699">MSPGRTSVVADLDDALAVVTDGAVIGIGGAVTAGHPMALVRGLARRGVRDLTVVAPVGGIEVDILIAAGCVSRVVGCYVGAETVAAVGPVFRTAAQNGTIEVVDLDEAHTVQGLRAAGQGLPFLPWRGGVGTSYAQLNPTLVEFDDPVRGEPLLAIPALELDVALLYSEVSDAYGNAQPVGTAHMDPLIGSAARHVVLQVDRVVSNDEIRRNPGSTIYWRDTTVVRAPFGTHPYSNGWMTADEEHLRDFVRAGRAGGDDLDGYLRRHVHGPADNDAYLEEVGIRRLTSLLI</sequence>
<dbReference type="Gene3D" id="3.40.1080.10">
    <property type="entry name" value="Glutaconate Coenzyme A-transferase"/>
    <property type="match status" value="1"/>
</dbReference>
<dbReference type="PANTHER" id="PTHR13707:SF60">
    <property type="entry name" value="ACETATE COA-TRANSFERASE SUBUNIT ALPHA"/>
    <property type="match status" value="1"/>
</dbReference>
<gene>
    <name evidence="2" type="ORF">FSW04_11400</name>
</gene>
<dbReference type="InterPro" id="IPR004165">
    <property type="entry name" value="CoA_trans_fam_I"/>
</dbReference>
<dbReference type="Pfam" id="PF01144">
    <property type="entry name" value="CoA_trans"/>
    <property type="match status" value="1"/>
</dbReference>
<reference evidence="2 3" key="1">
    <citation type="journal article" date="2018" name="J. Microbiol.">
        <title>Baekduia soli gen. nov., sp. nov., a novel bacterium isolated from the soil of Baekdu Mountain and proposal of a novel family name, Baekduiaceae fam. nov.</title>
        <authorList>
            <person name="An D.S."/>
            <person name="Siddiqi M.Z."/>
            <person name="Kim K.H."/>
            <person name="Yu H.S."/>
            <person name="Im W.T."/>
        </authorList>
    </citation>
    <scope>NUCLEOTIDE SEQUENCE [LARGE SCALE GENOMIC DNA]</scope>
    <source>
        <strain evidence="2 3">BR7-21</strain>
    </source>
</reference>
<dbReference type="PANTHER" id="PTHR13707">
    <property type="entry name" value="KETOACID-COENZYME A TRANSFERASE"/>
    <property type="match status" value="1"/>
</dbReference>
<dbReference type="AlphaFoldDB" id="A0A5B8U4W9"/>
<evidence type="ECO:0000313" key="2">
    <source>
        <dbReference type="EMBL" id="QEC48113.1"/>
    </source>
</evidence>
<keyword evidence="3" id="KW-1185">Reference proteome</keyword>
<dbReference type="OrthoDB" id="3742129at2"/>
<organism evidence="2 3">
    <name type="scientific">Baekduia soli</name>
    <dbReference type="NCBI Taxonomy" id="496014"/>
    <lineage>
        <taxon>Bacteria</taxon>
        <taxon>Bacillati</taxon>
        <taxon>Actinomycetota</taxon>
        <taxon>Thermoleophilia</taxon>
        <taxon>Solirubrobacterales</taxon>
        <taxon>Baekduiaceae</taxon>
        <taxon>Baekduia</taxon>
    </lineage>
</organism>
<dbReference type="GO" id="GO:0008410">
    <property type="term" value="F:CoA-transferase activity"/>
    <property type="evidence" value="ECO:0007669"/>
    <property type="project" value="InterPro"/>
</dbReference>
<protein>
    <submittedName>
        <fullName evidence="2">CoA transferase subunit A</fullName>
    </submittedName>
</protein>
<dbReference type="SMART" id="SM00882">
    <property type="entry name" value="CoA_trans"/>
    <property type="match status" value="1"/>
</dbReference>
<evidence type="ECO:0000313" key="3">
    <source>
        <dbReference type="Proteomes" id="UP000321805"/>
    </source>
</evidence>
<proteinExistence type="predicted"/>
<dbReference type="RefSeq" id="WP_146919295.1">
    <property type="nucleotide sequence ID" value="NZ_CP042430.1"/>
</dbReference>
<keyword evidence="1 2" id="KW-0808">Transferase</keyword>
<dbReference type="SUPFAM" id="SSF100950">
    <property type="entry name" value="NagB/RpiA/CoA transferase-like"/>
    <property type="match status" value="1"/>
</dbReference>
<accession>A0A5B8U4W9</accession>
<name>A0A5B8U4W9_9ACTN</name>
<dbReference type="EMBL" id="CP042430">
    <property type="protein sequence ID" value="QEC48113.1"/>
    <property type="molecule type" value="Genomic_DNA"/>
</dbReference>
<dbReference type="KEGG" id="bsol:FSW04_11400"/>
<dbReference type="Proteomes" id="UP000321805">
    <property type="component" value="Chromosome"/>
</dbReference>